<proteinExistence type="predicted"/>
<accession>A0ABW3CW59</accession>
<dbReference type="EMBL" id="JBHTJH010000004">
    <property type="protein sequence ID" value="MFD0861390.1"/>
    <property type="molecule type" value="Genomic_DNA"/>
</dbReference>
<dbReference type="InterPro" id="IPR011659">
    <property type="entry name" value="WD40"/>
</dbReference>
<name>A0ABW3CW59_9FLAO</name>
<protein>
    <submittedName>
        <fullName evidence="2">TolB family protein</fullName>
    </submittedName>
</protein>
<evidence type="ECO:0000313" key="2">
    <source>
        <dbReference type="EMBL" id="MFD0861390.1"/>
    </source>
</evidence>
<evidence type="ECO:0000256" key="1">
    <source>
        <dbReference type="SAM" id="SignalP"/>
    </source>
</evidence>
<reference evidence="3" key="1">
    <citation type="journal article" date="2019" name="Int. J. Syst. Evol. Microbiol.">
        <title>The Global Catalogue of Microorganisms (GCM) 10K type strain sequencing project: providing services to taxonomists for standard genome sequencing and annotation.</title>
        <authorList>
            <consortium name="The Broad Institute Genomics Platform"/>
            <consortium name="The Broad Institute Genome Sequencing Center for Infectious Disease"/>
            <person name="Wu L."/>
            <person name="Ma J."/>
        </authorList>
    </citation>
    <scope>NUCLEOTIDE SEQUENCE [LARGE SCALE GENOMIC DNA]</scope>
    <source>
        <strain evidence="3">CCUG 62952</strain>
    </source>
</reference>
<dbReference type="Gene3D" id="2.120.10.30">
    <property type="entry name" value="TolB, C-terminal domain"/>
    <property type="match status" value="1"/>
</dbReference>
<dbReference type="RefSeq" id="WP_386404314.1">
    <property type="nucleotide sequence ID" value="NZ_JBHTJH010000004.1"/>
</dbReference>
<gene>
    <name evidence="2" type="ORF">ACFQ1M_04160</name>
</gene>
<dbReference type="Proteomes" id="UP001596978">
    <property type="component" value="Unassembled WGS sequence"/>
</dbReference>
<dbReference type="Pfam" id="PF07676">
    <property type="entry name" value="PD40"/>
    <property type="match status" value="1"/>
</dbReference>
<organism evidence="2 3">
    <name type="scientific">Sungkyunkwania multivorans</name>
    <dbReference type="NCBI Taxonomy" id="1173618"/>
    <lineage>
        <taxon>Bacteria</taxon>
        <taxon>Pseudomonadati</taxon>
        <taxon>Bacteroidota</taxon>
        <taxon>Flavobacteriia</taxon>
        <taxon>Flavobacteriales</taxon>
        <taxon>Flavobacteriaceae</taxon>
        <taxon>Sungkyunkwania</taxon>
    </lineage>
</organism>
<feature type="signal peptide" evidence="1">
    <location>
        <begin position="1"/>
        <end position="19"/>
    </location>
</feature>
<evidence type="ECO:0000313" key="3">
    <source>
        <dbReference type="Proteomes" id="UP001596978"/>
    </source>
</evidence>
<keyword evidence="1" id="KW-0732">Signal</keyword>
<dbReference type="SUPFAM" id="SSF69322">
    <property type="entry name" value="Tricorn protease domain 2"/>
    <property type="match status" value="1"/>
</dbReference>
<dbReference type="InterPro" id="IPR011042">
    <property type="entry name" value="6-blade_b-propeller_TolB-like"/>
</dbReference>
<keyword evidence="3" id="KW-1185">Reference proteome</keyword>
<comment type="caution">
    <text evidence="2">The sequence shown here is derived from an EMBL/GenBank/DDBJ whole genome shotgun (WGS) entry which is preliminary data.</text>
</comment>
<sequence length="290" mass="33246">MLRLNVTLPLLLCSMFCVAQTATEVYLFDFDRKFQLSEPVNISNNPGKYDNQPFFPDDRMIYFTATRDGQTDVRTYNFFNERHFWLTDTKANEYSPQLTPSDHTLTAVKLEKDGAQGLFEYKRKRIHVEPWELIKGIKVGYYVWANRNTIVSFALEDEGSSLMVSKLRKKTNTPVAKNIGRSLHVIPGTDLISYISKEKDHWEIRSLNPKNGQTNFIIHTLEGSEDMCWTSKGVILMTKGTELFKFDPKSKDQKGWVKFADLKDFGLGEATRIALSPKGKKLAVVVAEKE</sequence>
<feature type="chain" id="PRO_5046400514" evidence="1">
    <location>
        <begin position="20"/>
        <end position="290"/>
    </location>
</feature>